<reference evidence="3 4" key="1">
    <citation type="submission" date="2023-07" db="EMBL/GenBank/DDBJ databases">
        <title>Sorghum-associated microbial communities from plants grown in Nebraska, USA.</title>
        <authorList>
            <person name="Schachtman D."/>
        </authorList>
    </citation>
    <scope>NUCLEOTIDE SEQUENCE [LARGE SCALE GENOMIC DNA]</scope>
    <source>
        <strain evidence="3 4">BE314</strain>
    </source>
</reference>
<evidence type="ECO:0000256" key="2">
    <source>
        <dbReference type="SAM" id="SignalP"/>
    </source>
</evidence>
<gene>
    <name evidence="3" type="ORF">J2X20_002633</name>
</gene>
<keyword evidence="4" id="KW-1185">Reference proteome</keyword>
<evidence type="ECO:0000313" key="4">
    <source>
        <dbReference type="Proteomes" id="UP001180453"/>
    </source>
</evidence>
<feature type="region of interest" description="Disordered" evidence="1">
    <location>
        <begin position="209"/>
        <end position="229"/>
    </location>
</feature>
<evidence type="ECO:0000256" key="1">
    <source>
        <dbReference type="SAM" id="MobiDB-lite"/>
    </source>
</evidence>
<proteinExistence type="predicted"/>
<protein>
    <submittedName>
        <fullName evidence="3">Uncharacterized protein</fullName>
    </submittedName>
</protein>
<feature type="signal peptide" evidence="2">
    <location>
        <begin position="1"/>
        <end position="18"/>
    </location>
</feature>
<organism evidence="3 4">
    <name type="scientific">Roseateles saccharophilus</name>
    <name type="common">Pseudomonas saccharophila</name>
    <dbReference type="NCBI Taxonomy" id="304"/>
    <lineage>
        <taxon>Bacteria</taxon>
        <taxon>Pseudomonadati</taxon>
        <taxon>Pseudomonadota</taxon>
        <taxon>Betaproteobacteria</taxon>
        <taxon>Burkholderiales</taxon>
        <taxon>Sphaerotilaceae</taxon>
        <taxon>Roseateles</taxon>
    </lineage>
</organism>
<sequence length="255" mass="27122">MKRAAILLMAACAGLAQAGPGEACPEDIEAALRAVGGKSRIRGDVAASDCRPWPAGPGRVTAAVMAFERPGSGSNSDQAWEVVVALVDPARGKALSSHRATLQEDATTWLTGQSLSLDLAPYWLKAGVRALGLRFSSDRSSSAANNHSGGALRLYVPEGRRLRPVFCQAMSWQDAGLGVIGQDPWDEATTTLSLLDPQTSGWRRLRLTDQISHQTRDGEASSPKPSHRECRFEATAYRCEPPGSAAITDCDPANL</sequence>
<dbReference type="Proteomes" id="UP001180453">
    <property type="component" value="Unassembled WGS sequence"/>
</dbReference>
<dbReference type="EMBL" id="JAVDXU010000002">
    <property type="protein sequence ID" value="MDR7269975.1"/>
    <property type="molecule type" value="Genomic_DNA"/>
</dbReference>
<keyword evidence="2" id="KW-0732">Signal</keyword>
<accession>A0ABU1YP25</accession>
<name>A0ABU1YP25_ROSSA</name>
<dbReference type="RefSeq" id="WP_310265401.1">
    <property type="nucleotide sequence ID" value="NZ_JAVDXU010000002.1"/>
</dbReference>
<comment type="caution">
    <text evidence="3">The sequence shown here is derived from an EMBL/GenBank/DDBJ whole genome shotgun (WGS) entry which is preliminary data.</text>
</comment>
<evidence type="ECO:0000313" key="3">
    <source>
        <dbReference type="EMBL" id="MDR7269975.1"/>
    </source>
</evidence>
<feature type="chain" id="PRO_5047022179" evidence="2">
    <location>
        <begin position="19"/>
        <end position="255"/>
    </location>
</feature>